<evidence type="ECO:0000256" key="3">
    <source>
        <dbReference type="ARBA" id="ARBA00022525"/>
    </source>
</evidence>
<feature type="domain" description="ZP" evidence="13">
    <location>
        <begin position="890"/>
        <end position="1138"/>
    </location>
</feature>
<feature type="domain" description="SRCR" evidence="12">
    <location>
        <begin position="155"/>
        <end position="265"/>
    </location>
</feature>
<keyword evidence="5" id="KW-0677">Repeat</keyword>
<feature type="domain" description="ZP" evidence="13">
    <location>
        <begin position="251"/>
        <end position="501"/>
    </location>
</feature>
<keyword evidence="7 9" id="KW-1015">Disulfide bond</keyword>
<dbReference type="PANTHER" id="PTHR19331:SF465">
    <property type="entry name" value="EGG PEPTIDE SPERACT RECEPTOR"/>
    <property type="match status" value="1"/>
</dbReference>
<dbReference type="Proteomes" id="UP001217089">
    <property type="component" value="Unassembled WGS sequence"/>
</dbReference>
<reference evidence="14 15" key="1">
    <citation type="submission" date="2022-12" db="EMBL/GenBank/DDBJ databases">
        <title>Chromosome-level genome of Tegillarca granosa.</title>
        <authorList>
            <person name="Kim J."/>
        </authorList>
    </citation>
    <scope>NUCLEOTIDE SEQUENCE [LARGE SCALE GENOMIC DNA]</scope>
    <source>
        <strain evidence="14">Teg-2019</strain>
        <tissue evidence="14">Adductor muscle</tissue>
    </source>
</reference>
<evidence type="ECO:0000256" key="8">
    <source>
        <dbReference type="ARBA" id="ARBA00023180"/>
    </source>
</evidence>
<comment type="subcellular location">
    <subcellularLocation>
        <location evidence="1">Secreted</location>
    </subcellularLocation>
</comment>
<dbReference type="InterPro" id="IPR042235">
    <property type="entry name" value="ZP-C_dom"/>
</dbReference>
<feature type="domain" description="SRCR" evidence="12">
    <location>
        <begin position="658"/>
        <end position="761"/>
    </location>
</feature>
<evidence type="ECO:0000256" key="4">
    <source>
        <dbReference type="ARBA" id="ARBA00022729"/>
    </source>
</evidence>
<feature type="domain" description="SRCR" evidence="12">
    <location>
        <begin position="770"/>
        <end position="875"/>
    </location>
</feature>
<feature type="disulfide bond" evidence="9">
    <location>
        <begin position="843"/>
        <end position="853"/>
    </location>
</feature>
<evidence type="ECO:0000256" key="10">
    <source>
        <dbReference type="SAM" id="MobiDB-lite"/>
    </source>
</evidence>
<feature type="disulfide bond" evidence="9">
    <location>
        <begin position="230"/>
        <end position="240"/>
    </location>
</feature>
<keyword evidence="2" id="KW-0217">Developmental protein</keyword>
<dbReference type="PROSITE" id="PS50287">
    <property type="entry name" value="SRCR_2"/>
    <property type="match status" value="4"/>
</dbReference>
<protein>
    <recommendedName>
        <fullName evidence="16">Deleted in malignant brain tumors 1 protein</fullName>
    </recommendedName>
</protein>
<dbReference type="PANTHER" id="PTHR19331">
    <property type="entry name" value="SCAVENGER RECEPTOR DOMAIN-CONTAINING"/>
    <property type="match status" value="1"/>
</dbReference>
<dbReference type="PROSITE" id="PS51034">
    <property type="entry name" value="ZP_2"/>
    <property type="match status" value="2"/>
</dbReference>
<keyword evidence="15" id="KW-1185">Reference proteome</keyword>
<dbReference type="PRINTS" id="PR00258">
    <property type="entry name" value="SPERACTRCPTR"/>
</dbReference>
<name>A0ABQ9EB82_TEGGR</name>
<dbReference type="Pfam" id="PF00530">
    <property type="entry name" value="SRCR"/>
    <property type="match status" value="4"/>
</dbReference>
<dbReference type="SUPFAM" id="SSF56487">
    <property type="entry name" value="SRCR-like"/>
    <property type="match status" value="4"/>
</dbReference>
<dbReference type="Gene3D" id="3.10.250.10">
    <property type="entry name" value="SRCR-like domain"/>
    <property type="match status" value="4"/>
</dbReference>
<dbReference type="InterPro" id="IPR055356">
    <property type="entry name" value="ZP-N"/>
</dbReference>
<sequence>MKEYFVPLLFVLITVDIVFCQTQIRFAGPNSNATQGRLEVFYNGVWGTVCNDNFDTAEAIVICRINVNKGSAVNSSVFGPGTGPILLDDVNCDATELDISQCQSRPWNVSDCQHNEDVGVICDTSGLVATQPPSATTKAPPVVQPSNCSVENPYVRLMGPSNLKGIGFVEVKLNNQWGSVCDDLWGINEARVVCGMLCYNKDIARAGAPVEVDYVRQNVSVNTLMDDVNCDGDETNILNCRYKTGSAMSQNCIGNRDEFASVSCVELINAPPEEKHLTLSNGQPCSDLVKRTDPNYVSISVPFGKCGTSEQSNETHIIYTNTIRYDYTTQIGNRVRVNLYYVEVSCYFERDLTDNLDKEMQPMSQYVTQKAPGQFRVNMVFFRNNSFLNAETTYPLQLTLGEWLYVGLYLESIGSNLKLVVPNCKATPSTDRNDQTNYPLFINKCAEEDTLAFFPMNTTAFGYRYRTFKFMGFDSVIVHCEAFVCTLNETSASCDRSCNTTTTAATTTTTAASAGRRRRRDVDYHHDTIYVSSPPIVFRRRGNVNGTIIERWDDTTKTAPTTMKPTTAAPTTMKPTTAAPTTMKPTTVPTTRKPTTVPTTQTTTTTKKQTTSAPTTTTAKLKFTTSHKVVKVTNVVTPTPKSHDNINQPGNVKCQDDVRLAGNGSTADRGRVEILRNGIWGTVCDDDFDVNASTVVCRMLGFNNGGYPLGNTIFGGGSGPIWLDSFQCYGHELKLEHCLLTGMGWNNSNCNHSEDASVQCHVLTNRTGSIRLVPPNMGYGYVEVFINGAWGAICNTNWNIYNARVICRMLLFNPSEASAGAPSSVETAWGNVSQAFVMDNLDCSGEEQNILNCTYGSPQACDHTNIHRYARVTCVQFPGSPSIVLVPSLTCTDGQFRANFSKQDQPTLQEQNFILATNVTCNLNKNTMNNFIIISFYFNDCGTVASANVTHITYTNLLIYEKPHNQAGNPPLVTAYSIRLQCEFKRAQNSSIGGIQPITDQVTQVAPGEYKTELQFYTDGTLSTPITSNPLQIVVGVLVYVAVILDTAETNLKIVIQNCFATPDSNRNNPENYPLIRNKCPFDPSLSLSFLPVNTTMIGFVFKSFKFLNYNNVYLHCDVTVCLENETTGQCNRHCARRRRRQDTPMYTDYHVRSPPISFISEIYRGEDKTNISCNINLNMNLFSKYKLYSKGKFLRK</sequence>
<evidence type="ECO:0000313" key="15">
    <source>
        <dbReference type="Proteomes" id="UP001217089"/>
    </source>
</evidence>
<dbReference type="InterPro" id="IPR001507">
    <property type="entry name" value="ZP_dom"/>
</dbReference>
<feature type="domain" description="SRCR" evidence="12">
    <location>
        <begin position="24"/>
        <end position="123"/>
    </location>
</feature>
<evidence type="ECO:0000256" key="1">
    <source>
        <dbReference type="ARBA" id="ARBA00004613"/>
    </source>
</evidence>
<dbReference type="PROSITE" id="PS00420">
    <property type="entry name" value="SRCR_1"/>
    <property type="match status" value="1"/>
</dbReference>
<dbReference type="InterPro" id="IPR017977">
    <property type="entry name" value="ZP_dom_CS"/>
</dbReference>
<dbReference type="SMART" id="SM00241">
    <property type="entry name" value="ZP"/>
    <property type="match status" value="2"/>
</dbReference>
<feature type="chain" id="PRO_5046261219" description="Deleted in malignant brain tumors 1 protein" evidence="11">
    <location>
        <begin position="21"/>
        <end position="1197"/>
    </location>
</feature>
<keyword evidence="8" id="KW-0325">Glycoprotein</keyword>
<evidence type="ECO:0000256" key="5">
    <source>
        <dbReference type="ARBA" id="ARBA00022737"/>
    </source>
</evidence>
<keyword evidence="4 11" id="KW-0732">Signal</keyword>
<evidence type="ECO:0000256" key="6">
    <source>
        <dbReference type="ARBA" id="ARBA00022782"/>
    </source>
</evidence>
<feature type="region of interest" description="Disordered" evidence="10">
    <location>
        <begin position="557"/>
        <end position="613"/>
    </location>
</feature>
<accession>A0ABQ9EB82</accession>
<evidence type="ECO:0000256" key="9">
    <source>
        <dbReference type="PROSITE-ProRule" id="PRU00196"/>
    </source>
</evidence>
<dbReference type="EMBL" id="JARBDR010000919">
    <property type="protein sequence ID" value="KAJ8300760.1"/>
    <property type="molecule type" value="Genomic_DNA"/>
</dbReference>
<evidence type="ECO:0008006" key="16">
    <source>
        <dbReference type="Google" id="ProtNLM"/>
    </source>
</evidence>
<feature type="signal peptide" evidence="11">
    <location>
        <begin position="1"/>
        <end position="20"/>
    </location>
</feature>
<evidence type="ECO:0000259" key="13">
    <source>
        <dbReference type="PROSITE" id="PS51034"/>
    </source>
</evidence>
<dbReference type="InterPro" id="IPR055355">
    <property type="entry name" value="ZP-C"/>
</dbReference>
<proteinExistence type="predicted"/>
<dbReference type="PROSITE" id="PS00682">
    <property type="entry name" value="ZP_1"/>
    <property type="match status" value="1"/>
</dbReference>
<evidence type="ECO:0000259" key="12">
    <source>
        <dbReference type="PROSITE" id="PS50287"/>
    </source>
</evidence>
<keyword evidence="3" id="KW-0964">Secreted</keyword>
<keyword evidence="6" id="KW-0221">Differentiation</keyword>
<organism evidence="14 15">
    <name type="scientific">Tegillarca granosa</name>
    <name type="common">Malaysian cockle</name>
    <name type="synonym">Anadara granosa</name>
    <dbReference type="NCBI Taxonomy" id="220873"/>
    <lineage>
        <taxon>Eukaryota</taxon>
        <taxon>Metazoa</taxon>
        <taxon>Spiralia</taxon>
        <taxon>Lophotrochozoa</taxon>
        <taxon>Mollusca</taxon>
        <taxon>Bivalvia</taxon>
        <taxon>Autobranchia</taxon>
        <taxon>Pteriomorphia</taxon>
        <taxon>Arcoida</taxon>
        <taxon>Arcoidea</taxon>
        <taxon>Arcidae</taxon>
        <taxon>Tegillarca</taxon>
    </lineage>
</organism>
<evidence type="ECO:0000256" key="11">
    <source>
        <dbReference type="SAM" id="SignalP"/>
    </source>
</evidence>
<dbReference type="Pfam" id="PF00100">
    <property type="entry name" value="Zona_pellucida"/>
    <property type="match status" value="2"/>
</dbReference>
<dbReference type="Pfam" id="PF23344">
    <property type="entry name" value="ZP-N"/>
    <property type="match status" value="2"/>
</dbReference>
<dbReference type="InterPro" id="IPR036772">
    <property type="entry name" value="SRCR-like_dom_sf"/>
</dbReference>
<comment type="caution">
    <text evidence="14">The sequence shown here is derived from an EMBL/GenBank/DDBJ whole genome shotgun (WGS) entry which is preliminary data.</text>
</comment>
<evidence type="ECO:0000256" key="2">
    <source>
        <dbReference type="ARBA" id="ARBA00022473"/>
    </source>
</evidence>
<dbReference type="InterPro" id="IPR001190">
    <property type="entry name" value="SRCR"/>
</dbReference>
<evidence type="ECO:0000313" key="14">
    <source>
        <dbReference type="EMBL" id="KAJ8300760.1"/>
    </source>
</evidence>
<comment type="caution">
    <text evidence="9">Lacks conserved residue(s) required for the propagation of feature annotation.</text>
</comment>
<gene>
    <name evidence="14" type="ORF">KUTeg_022279</name>
</gene>
<dbReference type="Gene3D" id="2.60.40.3210">
    <property type="entry name" value="Zona pellucida, ZP-N domain"/>
    <property type="match status" value="2"/>
</dbReference>
<feature type="disulfide bond" evidence="9">
    <location>
        <begin position="728"/>
        <end position="738"/>
    </location>
</feature>
<dbReference type="SMART" id="SM00202">
    <property type="entry name" value="SR"/>
    <property type="match status" value="4"/>
</dbReference>
<feature type="disulfide bond" evidence="9">
    <location>
        <begin position="92"/>
        <end position="102"/>
    </location>
</feature>
<evidence type="ECO:0000256" key="7">
    <source>
        <dbReference type="ARBA" id="ARBA00023157"/>
    </source>
</evidence>
<dbReference type="Gene3D" id="2.60.40.4100">
    <property type="entry name" value="Zona pellucida, ZP-C domain"/>
    <property type="match status" value="2"/>
</dbReference>